<dbReference type="InterPro" id="IPR000477">
    <property type="entry name" value="RT_dom"/>
</dbReference>
<name>A0A8X6LY67_TRICU</name>
<dbReference type="OrthoDB" id="6434707at2759"/>
<dbReference type="Proteomes" id="UP000887116">
    <property type="component" value="Unassembled WGS sequence"/>
</dbReference>
<gene>
    <name evidence="2" type="primary">X975_11037</name>
    <name evidence="2" type="ORF">TNCT_616901</name>
</gene>
<dbReference type="GO" id="GO:0003964">
    <property type="term" value="F:RNA-directed DNA polymerase activity"/>
    <property type="evidence" value="ECO:0007669"/>
    <property type="project" value="UniProtKB-KW"/>
</dbReference>
<dbReference type="EMBL" id="BMAO01008594">
    <property type="protein sequence ID" value="GFR25032.1"/>
    <property type="molecule type" value="Genomic_DNA"/>
</dbReference>
<keyword evidence="2" id="KW-0808">Transferase</keyword>
<evidence type="ECO:0000313" key="2">
    <source>
        <dbReference type="EMBL" id="GFR25032.1"/>
    </source>
</evidence>
<evidence type="ECO:0000313" key="3">
    <source>
        <dbReference type="Proteomes" id="UP000887116"/>
    </source>
</evidence>
<protein>
    <submittedName>
        <fullName evidence="2">Putative RNA-directed DNA polymerase from transposon X-element</fullName>
    </submittedName>
</protein>
<feature type="domain" description="Reverse transcriptase" evidence="1">
    <location>
        <begin position="1"/>
        <end position="144"/>
    </location>
</feature>
<keyword evidence="2" id="KW-0548">Nucleotidyltransferase</keyword>
<proteinExistence type="predicted"/>
<dbReference type="Pfam" id="PF00078">
    <property type="entry name" value="RVT_1"/>
    <property type="match status" value="1"/>
</dbReference>
<evidence type="ECO:0000259" key="1">
    <source>
        <dbReference type="PROSITE" id="PS50878"/>
    </source>
</evidence>
<dbReference type="AlphaFoldDB" id="A0A8X6LY67"/>
<sequence>MFSWLKNFISQRFSAVRYGEAISNFRQNETDLPQGIVISTIRFNIFINDLPGFLSPAVNSVSFANDLVLWDSAIKKNPDSLSGILNPALEKLAIWCRENGMKVNKNKTVTQFFTLNRHTFTPISSSRERFCQISDSTSYLGCILDSCLNWRKHVEHMKKKTDQRLSILKRLTDLH</sequence>
<dbReference type="PANTHER" id="PTHR33332">
    <property type="entry name" value="REVERSE TRANSCRIPTASE DOMAIN-CONTAINING PROTEIN"/>
    <property type="match status" value="1"/>
</dbReference>
<reference evidence="2" key="1">
    <citation type="submission" date="2020-07" db="EMBL/GenBank/DDBJ databases">
        <title>Multicomponent nature underlies the extraordinary mechanical properties of spider dragline silk.</title>
        <authorList>
            <person name="Kono N."/>
            <person name="Nakamura H."/>
            <person name="Mori M."/>
            <person name="Yoshida Y."/>
            <person name="Ohtoshi R."/>
            <person name="Malay A.D."/>
            <person name="Moran D.A.P."/>
            <person name="Tomita M."/>
            <person name="Numata K."/>
            <person name="Arakawa K."/>
        </authorList>
    </citation>
    <scope>NUCLEOTIDE SEQUENCE</scope>
</reference>
<comment type="caution">
    <text evidence="2">The sequence shown here is derived from an EMBL/GenBank/DDBJ whole genome shotgun (WGS) entry which is preliminary data.</text>
</comment>
<dbReference type="PROSITE" id="PS50878">
    <property type="entry name" value="RT_POL"/>
    <property type="match status" value="1"/>
</dbReference>
<keyword evidence="2" id="KW-0695">RNA-directed DNA polymerase</keyword>
<keyword evidence="3" id="KW-1185">Reference proteome</keyword>
<accession>A0A8X6LY67</accession>
<organism evidence="2 3">
    <name type="scientific">Trichonephila clavata</name>
    <name type="common">Joro spider</name>
    <name type="synonym">Nephila clavata</name>
    <dbReference type="NCBI Taxonomy" id="2740835"/>
    <lineage>
        <taxon>Eukaryota</taxon>
        <taxon>Metazoa</taxon>
        <taxon>Ecdysozoa</taxon>
        <taxon>Arthropoda</taxon>
        <taxon>Chelicerata</taxon>
        <taxon>Arachnida</taxon>
        <taxon>Araneae</taxon>
        <taxon>Araneomorphae</taxon>
        <taxon>Entelegynae</taxon>
        <taxon>Araneoidea</taxon>
        <taxon>Nephilidae</taxon>
        <taxon>Trichonephila</taxon>
    </lineage>
</organism>